<evidence type="ECO:0000256" key="2">
    <source>
        <dbReference type="ARBA" id="ARBA00001968"/>
    </source>
</evidence>
<feature type="transmembrane region" description="Helical" evidence="13">
    <location>
        <begin position="156"/>
        <end position="179"/>
    </location>
</feature>
<dbReference type="Gene3D" id="6.10.340.10">
    <property type="match status" value="1"/>
</dbReference>
<dbReference type="GO" id="GO:0005886">
    <property type="term" value="C:plasma membrane"/>
    <property type="evidence" value="ECO:0007669"/>
    <property type="project" value="UniProtKB-SubCell"/>
</dbReference>
<comment type="catalytic activity">
    <reaction evidence="1">
        <text>ATP + protein L-histidine = ADP + protein N-phospho-L-histidine.</text>
        <dbReference type="EC" id="2.7.13.3"/>
    </reaction>
</comment>
<keyword evidence="10" id="KW-0902">Two-component regulatory system</keyword>
<dbReference type="EMBL" id="JAAMOX010000001">
    <property type="protein sequence ID" value="NIH53772.1"/>
    <property type="molecule type" value="Genomic_DNA"/>
</dbReference>
<dbReference type="CDD" id="cd00082">
    <property type="entry name" value="HisKA"/>
    <property type="match status" value="1"/>
</dbReference>
<dbReference type="GO" id="GO:0005509">
    <property type="term" value="F:calcium ion binding"/>
    <property type="evidence" value="ECO:0007669"/>
    <property type="project" value="UniProtKB-ARBA"/>
</dbReference>
<dbReference type="InterPro" id="IPR003660">
    <property type="entry name" value="HAMP_dom"/>
</dbReference>
<evidence type="ECO:0000259" key="15">
    <source>
        <dbReference type="PROSITE" id="PS50885"/>
    </source>
</evidence>
<accession>A0A7X5R1H0</accession>
<proteinExistence type="predicted"/>
<dbReference type="SMART" id="SM00304">
    <property type="entry name" value="HAMP"/>
    <property type="match status" value="1"/>
</dbReference>
<evidence type="ECO:0000256" key="5">
    <source>
        <dbReference type="ARBA" id="ARBA00022553"/>
    </source>
</evidence>
<dbReference type="InterPro" id="IPR036097">
    <property type="entry name" value="HisK_dim/P_sf"/>
</dbReference>
<dbReference type="Gene3D" id="3.30.565.10">
    <property type="entry name" value="Histidine kinase-like ATPase, C-terminal domain"/>
    <property type="match status" value="1"/>
</dbReference>
<dbReference type="PRINTS" id="PR00344">
    <property type="entry name" value="BCTRLSENSOR"/>
</dbReference>
<comment type="subcellular location">
    <subcellularLocation>
        <location evidence="3">Cell membrane</location>
    </subcellularLocation>
</comment>
<evidence type="ECO:0000313" key="17">
    <source>
        <dbReference type="Proteomes" id="UP000541033"/>
    </source>
</evidence>
<evidence type="ECO:0000256" key="6">
    <source>
        <dbReference type="ARBA" id="ARBA00022679"/>
    </source>
</evidence>
<keyword evidence="17" id="KW-1185">Reference proteome</keyword>
<evidence type="ECO:0000256" key="3">
    <source>
        <dbReference type="ARBA" id="ARBA00004236"/>
    </source>
</evidence>
<dbReference type="PROSITE" id="PS50109">
    <property type="entry name" value="HIS_KIN"/>
    <property type="match status" value="1"/>
</dbReference>
<evidence type="ECO:0000256" key="13">
    <source>
        <dbReference type="SAM" id="Phobius"/>
    </source>
</evidence>
<dbReference type="FunFam" id="3.30.565.10:FF:000006">
    <property type="entry name" value="Sensor histidine kinase WalK"/>
    <property type="match status" value="1"/>
</dbReference>
<dbReference type="Pfam" id="PF02518">
    <property type="entry name" value="HATPase_c"/>
    <property type="match status" value="1"/>
</dbReference>
<dbReference type="InterPro" id="IPR003661">
    <property type="entry name" value="HisK_dim/P_dom"/>
</dbReference>
<evidence type="ECO:0000259" key="14">
    <source>
        <dbReference type="PROSITE" id="PS50109"/>
    </source>
</evidence>
<dbReference type="Pfam" id="PF00512">
    <property type="entry name" value="HisKA"/>
    <property type="match status" value="1"/>
</dbReference>
<sequence length="558" mass="60301">MTVLILTFGILIVGTGTMMILQPQLIAQVDSNLRQLQTDPTPALALGATAQLITRNDVLYAPRDPYYIAVLDADGVLLYDNFQGSKSNAKPEVPLISSADAINVYGNQILHLMQPGNEVSWRAVLVPIVPKDNSGSSGTLLIAQSMSNIDNIMVRYITIFSGFGIVVVLLGAILTRLLVTSTFEPLREVEATAAAIAEGDFSQRVPVTASNTEVGRLSRSLNTMLRRIDSAFADRAKTIEQMRRFVGDASHELRTPLVTVRGYAELYRMGALQTPADVAQAMERIEKEALRMGTLVEDLLALARLDEAKPIEMLPVDLVPLAKDAALDTMASSPSREVRVLVHDATPRLADGSIATTGEHEPVTPLPPAAAPPGVEPSTVTGGISFATGTLARLRQRRIRRSSMLDTQPLTRIERDSEFPNTAITPEESQEIEANVPPAIVLGDENKIRQVMTNLIGNALRFTDDDSPIEIVVSVDEAAETATFEIVDHGEGIPEQIREKIFQRFWRADTSRTRETGGSGLGLAIVSSIVQAHKGTVSAHETPGGGATFRVTLPLLPV</sequence>
<dbReference type="InterPro" id="IPR003594">
    <property type="entry name" value="HATPase_dom"/>
</dbReference>
<dbReference type="InterPro" id="IPR005467">
    <property type="entry name" value="His_kinase_dom"/>
</dbReference>
<feature type="compositionally biased region" description="Pro residues" evidence="12">
    <location>
        <begin position="364"/>
        <end position="375"/>
    </location>
</feature>
<keyword evidence="7 13" id="KW-0812">Transmembrane</keyword>
<dbReference type="GO" id="GO:0000155">
    <property type="term" value="F:phosphorelay sensor kinase activity"/>
    <property type="evidence" value="ECO:0007669"/>
    <property type="project" value="InterPro"/>
</dbReference>
<evidence type="ECO:0000256" key="10">
    <source>
        <dbReference type="ARBA" id="ARBA00023012"/>
    </source>
</evidence>
<keyword evidence="9 13" id="KW-1133">Transmembrane helix</keyword>
<comment type="caution">
    <text evidence="16">The sequence shown here is derived from an EMBL/GenBank/DDBJ whole genome shotgun (WGS) entry which is preliminary data.</text>
</comment>
<keyword evidence="5" id="KW-0597">Phosphoprotein</keyword>
<name>A0A7X5R1H0_9MICO</name>
<dbReference type="Pfam" id="PF00672">
    <property type="entry name" value="HAMP"/>
    <property type="match status" value="1"/>
</dbReference>
<dbReference type="Gene3D" id="1.10.287.130">
    <property type="match status" value="1"/>
</dbReference>
<keyword evidence="8 16" id="KW-0418">Kinase</keyword>
<dbReference type="SMART" id="SM00387">
    <property type="entry name" value="HATPase_c"/>
    <property type="match status" value="1"/>
</dbReference>
<protein>
    <recommendedName>
        <fullName evidence="4">histidine kinase</fullName>
        <ecNumber evidence="4">2.7.13.3</ecNumber>
    </recommendedName>
</protein>
<dbReference type="InterPro" id="IPR036890">
    <property type="entry name" value="HATPase_C_sf"/>
</dbReference>
<dbReference type="Proteomes" id="UP000541033">
    <property type="component" value="Unassembled WGS sequence"/>
</dbReference>
<dbReference type="PROSITE" id="PS50885">
    <property type="entry name" value="HAMP"/>
    <property type="match status" value="1"/>
</dbReference>
<dbReference type="CDD" id="cd06225">
    <property type="entry name" value="HAMP"/>
    <property type="match status" value="1"/>
</dbReference>
<dbReference type="SMART" id="SM00388">
    <property type="entry name" value="HisKA"/>
    <property type="match status" value="1"/>
</dbReference>
<feature type="region of interest" description="Disordered" evidence="12">
    <location>
        <begin position="349"/>
        <end position="383"/>
    </location>
</feature>
<evidence type="ECO:0000256" key="9">
    <source>
        <dbReference type="ARBA" id="ARBA00022989"/>
    </source>
</evidence>
<keyword evidence="11 13" id="KW-0472">Membrane</keyword>
<feature type="domain" description="Histidine kinase" evidence="14">
    <location>
        <begin position="248"/>
        <end position="557"/>
    </location>
</feature>
<dbReference type="PANTHER" id="PTHR45436:SF5">
    <property type="entry name" value="SENSOR HISTIDINE KINASE TRCS"/>
    <property type="match status" value="1"/>
</dbReference>
<dbReference type="FunFam" id="1.10.287.130:FF:000001">
    <property type="entry name" value="Two-component sensor histidine kinase"/>
    <property type="match status" value="1"/>
</dbReference>
<organism evidence="16 17">
    <name type="scientific">Lysinibacter cavernae</name>
    <dbReference type="NCBI Taxonomy" id="1640652"/>
    <lineage>
        <taxon>Bacteria</taxon>
        <taxon>Bacillati</taxon>
        <taxon>Actinomycetota</taxon>
        <taxon>Actinomycetes</taxon>
        <taxon>Micrococcales</taxon>
        <taxon>Microbacteriaceae</taxon>
        <taxon>Lysinibacter</taxon>
    </lineage>
</organism>
<evidence type="ECO:0000256" key="12">
    <source>
        <dbReference type="SAM" id="MobiDB-lite"/>
    </source>
</evidence>
<dbReference type="InterPro" id="IPR050428">
    <property type="entry name" value="TCS_sensor_his_kinase"/>
</dbReference>
<dbReference type="CDD" id="cd00075">
    <property type="entry name" value="HATPase"/>
    <property type="match status" value="1"/>
</dbReference>
<gene>
    <name evidence="16" type="ORF">FHX76_001640</name>
</gene>
<evidence type="ECO:0000256" key="1">
    <source>
        <dbReference type="ARBA" id="ARBA00000085"/>
    </source>
</evidence>
<evidence type="ECO:0000313" key="16">
    <source>
        <dbReference type="EMBL" id="NIH53772.1"/>
    </source>
</evidence>
<evidence type="ECO:0000256" key="8">
    <source>
        <dbReference type="ARBA" id="ARBA00022777"/>
    </source>
</evidence>
<dbReference type="EC" id="2.7.13.3" evidence="4"/>
<reference evidence="16 17" key="1">
    <citation type="submission" date="2020-02" db="EMBL/GenBank/DDBJ databases">
        <title>Sequencing the genomes of 1000 actinobacteria strains.</title>
        <authorList>
            <person name="Klenk H.-P."/>
        </authorList>
    </citation>
    <scope>NUCLEOTIDE SEQUENCE [LARGE SCALE GENOMIC DNA]</scope>
    <source>
        <strain evidence="16 17">DSM 27960</strain>
    </source>
</reference>
<keyword evidence="6 16" id="KW-0808">Transferase</keyword>
<dbReference type="SUPFAM" id="SSF47384">
    <property type="entry name" value="Homodimeric domain of signal transducing histidine kinase"/>
    <property type="match status" value="1"/>
</dbReference>
<dbReference type="SUPFAM" id="SSF55874">
    <property type="entry name" value="ATPase domain of HSP90 chaperone/DNA topoisomerase II/histidine kinase"/>
    <property type="match status" value="1"/>
</dbReference>
<comment type="cofactor">
    <cofactor evidence="2">
        <name>a divalent metal cation</name>
        <dbReference type="ChEBI" id="CHEBI:60240"/>
    </cofactor>
</comment>
<dbReference type="InterPro" id="IPR004358">
    <property type="entry name" value="Sig_transdc_His_kin-like_C"/>
</dbReference>
<evidence type="ECO:0000256" key="7">
    <source>
        <dbReference type="ARBA" id="ARBA00022692"/>
    </source>
</evidence>
<dbReference type="AlphaFoldDB" id="A0A7X5R1H0"/>
<feature type="domain" description="HAMP" evidence="15">
    <location>
        <begin position="180"/>
        <end position="233"/>
    </location>
</feature>
<dbReference type="SUPFAM" id="SSF158472">
    <property type="entry name" value="HAMP domain-like"/>
    <property type="match status" value="1"/>
</dbReference>
<evidence type="ECO:0000256" key="4">
    <source>
        <dbReference type="ARBA" id="ARBA00012438"/>
    </source>
</evidence>
<dbReference type="PANTHER" id="PTHR45436">
    <property type="entry name" value="SENSOR HISTIDINE KINASE YKOH"/>
    <property type="match status" value="1"/>
</dbReference>
<evidence type="ECO:0000256" key="11">
    <source>
        <dbReference type="ARBA" id="ARBA00023136"/>
    </source>
</evidence>